<dbReference type="EMBL" id="RSCL01000006">
    <property type="protein sequence ID" value="RUT06458.1"/>
    <property type="molecule type" value="Genomic_DNA"/>
</dbReference>
<dbReference type="Proteomes" id="UP000271624">
    <property type="component" value="Unassembled WGS sequence"/>
</dbReference>
<keyword evidence="2" id="KW-1185">Reference proteome</keyword>
<reference evidence="1" key="1">
    <citation type="submission" date="2018-12" db="EMBL/GenBank/DDBJ databases">
        <authorList>
            <person name="Will S."/>
            <person name="Neumann-Schaal M."/>
            <person name="Henke P."/>
        </authorList>
    </citation>
    <scope>NUCLEOTIDE SEQUENCE</scope>
    <source>
        <strain evidence="1">PCC 7102</strain>
    </source>
</reference>
<organism evidence="1 2">
    <name type="scientific">Dulcicalothrix desertica PCC 7102</name>
    <dbReference type="NCBI Taxonomy" id="232991"/>
    <lineage>
        <taxon>Bacteria</taxon>
        <taxon>Bacillati</taxon>
        <taxon>Cyanobacteriota</taxon>
        <taxon>Cyanophyceae</taxon>
        <taxon>Nostocales</taxon>
        <taxon>Calotrichaceae</taxon>
        <taxon>Dulcicalothrix</taxon>
    </lineage>
</organism>
<gene>
    <name evidence="1" type="ORF">DSM106972_027150</name>
</gene>
<dbReference type="AlphaFoldDB" id="A0A3S1J262"/>
<proteinExistence type="predicted"/>
<comment type="caution">
    <text evidence="1">The sequence shown here is derived from an EMBL/GenBank/DDBJ whole genome shotgun (WGS) entry which is preliminary data.</text>
</comment>
<sequence length="100" mass="11503">MLALKVHYRGVDFKERRLEPLEFCHKWLKAPAPGERGYYKTCVKLLAKSTGLSARTVEGWGSDFSNRPDYVLTTLKKEDTILQIRELVKKSDLSEFIDGI</sequence>
<evidence type="ECO:0000313" key="2">
    <source>
        <dbReference type="Proteomes" id="UP000271624"/>
    </source>
</evidence>
<protein>
    <submittedName>
        <fullName evidence="1">Uncharacterized protein</fullName>
    </submittedName>
</protein>
<evidence type="ECO:0000313" key="1">
    <source>
        <dbReference type="EMBL" id="RUT06458.1"/>
    </source>
</evidence>
<reference evidence="1" key="2">
    <citation type="journal article" date="2019" name="Genome Biol. Evol.">
        <title>Day and night: Metabolic profiles and evolutionary relationships of six axenic non-marine cyanobacteria.</title>
        <authorList>
            <person name="Will S.E."/>
            <person name="Henke P."/>
            <person name="Boedeker C."/>
            <person name="Huang S."/>
            <person name="Brinkmann H."/>
            <person name="Rohde M."/>
            <person name="Jarek M."/>
            <person name="Friedl T."/>
            <person name="Seufert S."/>
            <person name="Schumacher M."/>
            <person name="Overmann J."/>
            <person name="Neumann-Schaal M."/>
            <person name="Petersen J."/>
        </authorList>
    </citation>
    <scope>NUCLEOTIDE SEQUENCE [LARGE SCALE GENOMIC DNA]</scope>
    <source>
        <strain evidence="1">PCC 7102</strain>
    </source>
</reference>
<name>A0A3S1J262_9CYAN</name>
<dbReference type="RefSeq" id="WP_233786938.1">
    <property type="nucleotide sequence ID" value="NZ_RSCL01000006.1"/>
</dbReference>
<accession>A0A3S1J262</accession>